<name>A0ABS2F9C0_9BACE</name>
<sequence length="200" mass="23868">MAIKIEFYQLITPVHIAKKYFPKQYENESCWNDGVICTPMGAMNSFDINSIIRECEKLGLRRFKEENGERIIGDYYIGTQSGLDDTFQYKKSNWIRVHNGVAWNPYLPYGKNIPEEFPCFYCGFYYESKQVWEESKTALLCFNDILDKHNLKRQPIKEENLLSEIISSIPEKTPYDNFFYELSQKTFEQEFIEYQRYNNI</sequence>
<reference evidence="1 2" key="1">
    <citation type="journal article" date="2021" name="Sci. Rep.">
        <title>The distribution of antibiotic resistance genes in chicken gut microbiota commensals.</title>
        <authorList>
            <person name="Juricova H."/>
            <person name="Matiasovicova J."/>
            <person name="Kubasova T."/>
            <person name="Cejkova D."/>
            <person name="Rychlik I."/>
        </authorList>
    </citation>
    <scope>NUCLEOTIDE SEQUENCE [LARGE SCALE GENOMIC DNA]</scope>
    <source>
        <strain evidence="1 2">An768</strain>
    </source>
</reference>
<dbReference type="Proteomes" id="UP000782117">
    <property type="component" value="Unassembled WGS sequence"/>
</dbReference>
<organism evidence="1 2">
    <name type="scientific">Bacteroides caecicola</name>
    <dbReference type="NCBI Taxonomy" id="1462569"/>
    <lineage>
        <taxon>Bacteria</taxon>
        <taxon>Pseudomonadati</taxon>
        <taxon>Bacteroidota</taxon>
        <taxon>Bacteroidia</taxon>
        <taxon>Bacteroidales</taxon>
        <taxon>Bacteroidaceae</taxon>
        <taxon>Bacteroides</taxon>
    </lineage>
</organism>
<evidence type="ECO:0000313" key="1">
    <source>
        <dbReference type="EMBL" id="MBM6806354.1"/>
    </source>
</evidence>
<evidence type="ECO:0000313" key="2">
    <source>
        <dbReference type="Proteomes" id="UP000782117"/>
    </source>
</evidence>
<protein>
    <submittedName>
        <fullName evidence="1">Uncharacterized protein</fullName>
    </submittedName>
</protein>
<dbReference type="EMBL" id="JACJKJ010000007">
    <property type="protein sequence ID" value="MBM6806354.1"/>
    <property type="molecule type" value="Genomic_DNA"/>
</dbReference>
<comment type="caution">
    <text evidence="1">The sequence shown here is derived from an EMBL/GenBank/DDBJ whole genome shotgun (WGS) entry which is preliminary data.</text>
</comment>
<gene>
    <name evidence="1" type="ORF">H6A24_07575</name>
</gene>
<dbReference type="RefSeq" id="WP_204500100.1">
    <property type="nucleotide sequence ID" value="NZ_JACJKJ010000007.1"/>
</dbReference>
<proteinExistence type="predicted"/>
<accession>A0ABS2F9C0</accession>
<keyword evidence="2" id="KW-1185">Reference proteome</keyword>